<dbReference type="NCBIfam" id="NF005737">
    <property type="entry name" value="PRK07564.1-1"/>
    <property type="match status" value="1"/>
</dbReference>
<dbReference type="SUPFAM" id="SSF55957">
    <property type="entry name" value="Phosphoglucomutase, C-terminal domain"/>
    <property type="match status" value="1"/>
</dbReference>
<dbReference type="OrthoDB" id="2291at2759"/>
<organism evidence="17 18">
    <name type="scientific">Malassezia pachydermatis</name>
    <dbReference type="NCBI Taxonomy" id="77020"/>
    <lineage>
        <taxon>Eukaryota</taxon>
        <taxon>Fungi</taxon>
        <taxon>Dikarya</taxon>
        <taxon>Basidiomycota</taxon>
        <taxon>Ustilaginomycotina</taxon>
        <taxon>Malasseziomycetes</taxon>
        <taxon>Malasseziales</taxon>
        <taxon>Malasseziaceae</taxon>
        <taxon>Malassezia</taxon>
    </lineage>
</organism>
<dbReference type="InterPro" id="IPR036900">
    <property type="entry name" value="A-D-PHexomutase_C_sf"/>
</dbReference>
<dbReference type="Pfam" id="PF24947">
    <property type="entry name" value="PGM1_C_vert_fung"/>
    <property type="match status" value="1"/>
</dbReference>
<dbReference type="PANTHER" id="PTHR22573:SF2">
    <property type="entry name" value="PHOSPHOGLUCOMUTASE"/>
    <property type="match status" value="1"/>
</dbReference>
<keyword evidence="6" id="KW-0597">Phosphoprotein</keyword>
<keyword evidence="5" id="KW-0313">Glucose metabolism</keyword>
<dbReference type="GeneID" id="28727922"/>
<comment type="cofactor">
    <cofactor evidence="2">
        <name>Mg(2+)</name>
        <dbReference type="ChEBI" id="CHEBI:18420"/>
    </cofactor>
</comment>
<dbReference type="InterPro" id="IPR005841">
    <property type="entry name" value="Alpha-D-phosphohexomutase_SF"/>
</dbReference>
<evidence type="ECO:0000256" key="10">
    <source>
        <dbReference type="ARBA" id="ARBA00023277"/>
    </source>
</evidence>
<evidence type="ECO:0000256" key="6">
    <source>
        <dbReference type="ARBA" id="ARBA00022553"/>
    </source>
</evidence>
<keyword evidence="7 13" id="KW-0479">Metal-binding</keyword>
<keyword evidence="18" id="KW-1185">Reference proteome</keyword>
<comment type="similarity">
    <text evidence="3 13">Belongs to the phosphohexose mutase family.</text>
</comment>
<evidence type="ECO:0000256" key="12">
    <source>
        <dbReference type="ARBA" id="ARBA00049409"/>
    </source>
</evidence>
<dbReference type="CDD" id="cd03085">
    <property type="entry name" value="PGM1"/>
    <property type="match status" value="1"/>
</dbReference>
<feature type="domain" description="Alpha-D-phosphohexomutase alpha/beta/alpha" evidence="15">
    <location>
        <begin position="184"/>
        <end position="286"/>
    </location>
</feature>
<evidence type="ECO:0000256" key="2">
    <source>
        <dbReference type="ARBA" id="ARBA00001946"/>
    </source>
</evidence>
<evidence type="ECO:0000256" key="13">
    <source>
        <dbReference type="RuleBase" id="RU004326"/>
    </source>
</evidence>
<feature type="domain" description="Alpha-D-phosphohexomutase alpha/beta/alpha" evidence="16">
    <location>
        <begin position="297"/>
        <end position="413"/>
    </location>
</feature>
<dbReference type="FunFam" id="3.40.120.10:FF:000009">
    <property type="entry name" value="Phosphoglucomutase, cytoplasmic 1"/>
    <property type="match status" value="1"/>
</dbReference>
<dbReference type="InterPro" id="IPR016055">
    <property type="entry name" value="A-D-PHexomutase_a/b/a-I/II/III"/>
</dbReference>
<dbReference type="InterPro" id="IPR005845">
    <property type="entry name" value="A-D-PHexomutase_a/b/a-II"/>
</dbReference>
<dbReference type="PRINTS" id="PR00509">
    <property type="entry name" value="PGMPMM"/>
</dbReference>
<dbReference type="GO" id="GO:0005829">
    <property type="term" value="C:cytosol"/>
    <property type="evidence" value="ECO:0007669"/>
    <property type="project" value="TreeGrafter"/>
</dbReference>
<dbReference type="PROSITE" id="PS00710">
    <property type="entry name" value="PGM_PMM"/>
    <property type="match status" value="1"/>
</dbReference>
<evidence type="ECO:0000256" key="5">
    <source>
        <dbReference type="ARBA" id="ARBA00022526"/>
    </source>
</evidence>
<evidence type="ECO:0000259" key="16">
    <source>
        <dbReference type="Pfam" id="PF02880"/>
    </source>
</evidence>
<sequence>MAQTVATKPFEGQKPGTSGLRKRVKVFEQENYTENFVQSILSAIPGGAKGATLVVGGDGRYFSQPAVQKIVRLAAGNGVSKLIIGQNGILSTPAASHVIRLRKATGGILLTASHNPGGPNADFGIKYNMENGGPAPEGVTNKIYELTTKIDHYLVEQGEDVDLASIGETTFGSMKVEVIDSVKDYVEYLSKIFDFDMIKSFLRSGSFKVRFDALHGVTGPYARALFVECFGLPEAAVQNCVPSPDFGGGHPDPNLTYAKSLVDAVQQEGLDFGAASDGDGDRNMILGKNAFVNPSDSVAIIADWAERAIPYFKSGVRGVARSMPTSGAIDLVAKERKYECFEVPTGWKFFGNLMDAGRLSICGEESFGTGSDHIREKDGLWAVVAWLSIVSKANEEKPGTSVADVLQAHYEKYGRNFFSRYDYEEVESAGANAMMDGLRSKFADASFVGTSLGSFKVADAGDFSYTDPIDGSVSKNQGLYVRMEDGSRLVFRLSGTGSAGATIRLYVEKYSSDPAEYKADVQQALKPIIDVALELSALQKHTGREKPTVIT</sequence>
<comment type="catalytic activity">
    <reaction evidence="1">
        <text>alpha-D-glucose 1-phosphate = alpha-D-glucose 6-phosphate</text>
        <dbReference type="Rhea" id="RHEA:23536"/>
        <dbReference type="ChEBI" id="CHEBI:58225"/>
        <dbReference type="ChEBI" id="CHEBI:58601"/>
        <dbReference type="EC" id="5.4.2.2"/>
    </reaction>
</comment>
<dbReference type="GO" id="GO:0004614">
    <property type="term" value="F:phosphoglucomutase activity"/>
    <property type="evidence" value="ECO:0007669"/>
    <property type="project" value="UniProtKB-EC"/>
</dbReference>
<evidence type="ECO:0000313" key="18">
    <source>
        <dbReference type="Proteomes" id="UP000037751"/>
    </source>
</evidence>
<dbReference type="GO" id="GO:0000287">
    <property type="term" value="F:magnesium ion binding"/>
    <property type="evidence" value="ECO:0007669"/>
    <property type="project" value="InterPro"/>
</dbReference>
<evidence type="ECO:0000256" key="9">
    <source>
        <dbReference type="ARBA" id="ARBA00023235"/>
    </source>
</evidence>
<dbReference type="Pfam" id="PF02880">
    <property type="entry name" value="PGM_PMM_III"/>
    <property type="match status" value="1"/>
</dbReference>
<evidence type="ECO:0000313" key="17">
    <source>
        <dbReference type="EMBL" id="KOS13005.1"/>
    </source>
</evidence>
<evidence type="ECO:0000259" key="15">
    <source>
        <dbReference type="Pfam" id="PF02879"/>
    </source>
</evidence>
<reference evidence="17 18" key="1">
    <citation type="submission" date="2015-07" db="EMBL/GenBank/DDBJ databases">
        <title>Draft Genome Sequence of Malassezia furfur CBS1878 and Malassezia pachydermatis CBS1879.</title>
        <authorList>
            <person name="Triana S."/>
            <person name="Ohm R."/>
            <person name="Gonzalez A."/>
            <person name="DeCock H."/>
            <person name="Restrepo S."/>
            <person name="Celis A."/>
        </authorList>
    </citation>
    <scope>NUCLEOTIDE SEQUENCE [LARGE SCALE GENOMIC DNA]</scope>
    <source>
        <strain evidence="17 18">CBS 1879</strain>
    </source>
</reference>
<keyword evidence="10" id="KW-0119">Carbohydrate metabolism</keyword>
<evidence type="ECO:0000259" key="14">
    <source>
        <dbReference type="Pfam" id="PF02878"/>
    </source>
</evidence>
<dbReference type="Pfam" id="PF02878">
    <property type="entry name" value="PGM_PMM_I"/>
    <property type="match status" value="1"/>
</dbReference>
<dbReference type="STRING" id="77020.A0A0M9VNE6"/>
<accession>A0A0M9VNE6</accession>
<dbReference type="SUPFAM" id="SSF53738">
    <property type="entry name" value="Phosphoglucomutase, first 3 domains"/>
    <property type="match status" value="3"/>
</dbReference>
<dbReference type="InterPro" id="IPR005844">
    <property type="entry name" value="A-D-PHexomutase_a/b/a-I"/>
</dbReference>
<dbReference type="FunFam" id="3.30.310.50:FF:000002">
    <property type="entry name" value="Phosphoglucomutase 5"/>
    <property type="match status" value="1"/>
</dbReference>
<dbReference type="AlphaFoldDB" id="A0A0M9VNE6"/>
<dbReference type="FunFam" id="3.40.120.10:FF:000005">
    <property type="entry name" value="Phosphoglucomutase 5"/>
    <property type="match status" value="1"/>
</dbReference>
<comment type="caution">
    <text evidence="17">The sequence shown here is derived from an EMBL/GenBank/DDBJ whole genome shotgun (WGS) entry which is preliminary data.</text>
</comment>
<dbReference type="Gene3D" id="3.40.120.10">
    <property type="entry name" value="Alpha-D-Glucose-1,6-Bisphosphate, subunit A, domain 3"/>
    <property type="match status" value="3"/>
</dbReference>
<dbReference type="Proteomes" id="UP000037751">
    <property type="component" value="Unassembled WGS sequence"/>
</dbReference>
<gene>
    <name evidence="17" type="ORF">Malapachy_1543</name>
</gene>
<dbReference type="EMBL" id="LGAV01000007">
    <property type="protein sequence ID" value="KOS13005.1"/>
    <property type="molecule type" value="Genomic_DNA"/>
</dbReference>
<keyword evidence="9" id="KW-0413">Isomerase</keyword>
<evidence type="ECO:0000256" key="11">
    <source>
        <dbReference type="ARBA" id="ARBA00049318"/>
    </source>
</evidence>
<dbReference type="PANTHER" id="PTHR22573">
    <property type="entry name" value="PHOSPHOHEXOMUTASE FAMILY MEMBER"/>
    <property type="match status" value="1"/>
</dbReference>
<evidence type="ECO:0000256" key="4">
    <source>
        <dbReference type="ARBA" id="ARBA00012728"/>
    </source>
</evidence>
<evidence type="ECO:0000256" key="1">
    <source>
        <dbReference type="ARBA" id="ARBA00000443"/>
    </source>
</evidence>
<evidence type="ECO:0000256" key="3">
    <source>
        <dbReference type="ARBA" id="ARBA00010231"/>
    </source>
</evidence>
<feature type="domain" description="Alpha-D-phosphohexomutase alpha/beta/alpha" evidence="14">
    <location>
        <begin position="13"/>
        <end position="152"/>
    </location>
</feature>
<dbReference type="VEuPathDB" id="FungiDB:Malapachy_1543"/>
<dbReference type="RefSeq" id="XP_017990637.1">
    <property type="nucleotide sequence ID" value="XM_018136047.1"/>
</dbReference>
<dbReference type="Pfam" id="PF02879">
    <property type="entry name" value="PGM_PMM_II"/>
    <property type="match status" value="1"/>
</dbReference>
<dbReference type="Gene3D" id="3.30.310.50">
    <property type="entry name" value="Alpha-D-phosphohexomutase, C-terminal domain"/>
    <property type="match status" value="1"/>
</dbReference>
<dbReference type="InterPro" id="IPR045244">
    <property type="entry name" value="PGM"/>
</dbReference>
<dbReference type="InterPro" id="IPR005846">
    <property type="entry name" value="A-D-PHexomutase_a/b/a-III"/>
</dbReference>
<proteinExistence type="inferred from homology"/>
<keyword evidence="8 13" id="KW-0460">Magnesium</keyword>
<dbReference type="InterPro" id="IPR016066">
    <property type="entry name" value="A-D-PHexomutase_CS"/>
</dbReference>
<protein>
    <recommendedName>
        <fullName evidence="4">phosphoglucomutase (alpha-D-glucose-1,6-bisphosphate-dependent)</fullName>
        <ecNumber evidence="4">5.4.2.2</ecNumber>
    </recommendedName>
</protein>
<name>A0A0M9VNE6_9BASI</name>
<comment type="catalytic activity">
    <reaction evidence="11">
        <text>alpha-D-glucose 1,6-bisphosphate + L-seryl-[protein] = O-phospho-L-seryl-[protein] + alpha-D-glucose 6-phosphate</text>
        <dbReference type="Rhea" id="RHEA:68752"/>
        <dbReference type="Rhea" id="RHEA-COMP:9863"/>
        <dbReference type="Rhea" id="RHEA-COMP:11604"/>
        <dbReference type="ChEBI" id="CHEBI:29999"/>
        <dbReference type="ChEBI" id="CHEBI:58225"/>
        <dbReference type="ChEBI" id="CHEBI:58392"/>
        <dbReference type="ChEBI" id="CHEBI:83421"/>
    </reaction>
</comment>
<dbReference type="EC" id="5.4.2.2" evidence="4"/>
<dbReference type="GO" id="GO:0006006">
    <property type="term" value="P:glucose metabolic process"/>
    <property type="evidence" value="ECO:0007669"/>
    <property type="project" value="UniProtKB-KW"/>
</dbReference>
<evidence type="ECO:0000256" key="7">
    <source>
        <dbReference type="ARBA" id="ARBA00022723"/>
    </source>
</evidence>
<comment type="catalytic activity">
    <reaction evidence="12">
        <text>O-phospho-L-seryl-[protein] + alpha-D-glucose 1-phosphate = alpha-D-glucose 1,6-bisphosphate + L-seryl-[protein]</text>
        <dbReference type="Rhea" id="RHEA:68748"/>
        <dbReference type="Rhea" id="RHEA-COMP:9863"/>
        <dbReference type="Rhea" id="RHEA-COMP:11604"/>
        <dbReference type="ChEBI" id="CHEBI:29999"/>
        <dbReference type="ChEBI" id="CHEBI:58392"/>
        <dbReference type="ChEBI" id="CHEBI:58601"/>
        <dbReference type="ChEBI" id="CHEBI:83421"/>
    </reaction>
</comment>
<dbReference type="FunFam" id="3.40.120.10:FF:000004">
    <property type="entry name" value="Phosphoglucomutase 5"/>
    <property type="match status" value="1"/>
</dbReference>
<evidence type="ECO:0000256" key="8">
    <source>
        <dbReference type="ARBA" id="ARBA00022842"/>
    </source>
</evidence>